<keyword evidence="3" id="KW-0808">Transferase</keyword>
<organism evidence="6 7">
    <name type="scientific">Geodia barretti</name>
    <name type="common">Barrett's horny sponge</name>
    <dbReference type="NCBI Taxonomy" id="519541"/>
    <lineage>
        <taxon>Eukaryota</taxon>
        <taxon>Metazoa</taxon>
        <taxon>Porifera</taxon>
        <taxon>Demospongiae</taxon>
        <taxon>Heteroscleromorpha</taxon>
        <taxon>Tetractinellida</taxon>
        <taxon>Astrophorina</taxon>
        <taxon>Geodiidae</taxon>
        <taxon>Geodia</taxon>
    </lineage>
</organism>
<sequence>MTRYLYFRHSCSIFRLHLEHMHTQTCRIISAKAVIHVQVIKSARVMKKAVGYLTPFMEEERLKEVGETENEVHYNGTIVLATVKGDVHDIGKNIVGIVLGCNNYKIVDLGVMTPCQKILETVMQVKADIVGVSGLITPSLEEMIYVAKEMERNNMKIPLLIGGATTSKIHTAVKIAPKYNQPTVHVLDASKSVVVVSTLLDNRLRDIFVDDIKEEYEDVRQDYNESMQEKHYISLQSARANALSLDWKDFIPAKPKKVGITVFRDYDIKSLLPYIDWKPFFDVWQLRGKYPNRGYPGIFKDKDVGFEAKKVFDEAIHVLDTICQDKPVKAHGVIGLFPAYSLGDDVVVLNDMKTERIATLYGLRQQEEKERGDYLLLPFRLCLPKSH</sequence>
<dbReference type="PROSITE" id="PS51332">
    <property type="entry name" value="B12_BINDING"/>
    <property type="match status" value="1"/>
</dbReference>
<dbReference type="InterPro" id="IPR004223">
    <property type="entry name" value="VitB12-dep_Met_synth_activ_dom"/>
</dbReference>
<keyword evidence="1" id="KW-0479">Metal-binding</keyword>
<dbReference type="GO" id="GO:0046653">
    <property type="term" value="P:tetrahydrofolate metabolic process"/>
    <property type="evidence" value="ECO:0007669"/>
    <property type="project" value="TreeGrafter"/>
</dbReference>
<dbReference type="SUPFAM" id="SSF52242">
    <property type="entry name" value="Cobalamin (vitamin B12)-binding domain"/>
    <property type="match status" value="1"/>
</dbReference>
<feature type="domain" description="AdoMet activation" evidence="4">
    <location>
        <begin position="226"/>
        <end position="387"/>
    </location>
</feature>
<reference evidence="6" key="1">
    <citation type="submission" date="2023-03" db="EMBL/GenBank/DDBJ databases">
        <authorList>
            <person name="Steffen K."/>
            <person name="Cardenas P."/>
        </authorList>
    </citation>
    <scope>NUCLEOTIDE SEQUENCE</scope>
</reference>
<dbReference type="InterPro" id="IPR036594">
    <property type="entry name" value="Meth_synthase_dom"/>
</dbReference>
<evidence type="ECO:0000259" key="5">
    <source>
        <dbReference type="PROSITE" id="PS51332"/>
    </source>
</evidence>
<evidence type="ECO:0000313" key="7">
    <source>
        <dbReference type="Proteomes" id="UP001174909"/>
    </source>
</evidence>
<keyword evidence="2" id="KW-0170">Cobalt</keyword>
<keyword evidence="7" id="KW-1185">Reference proteome</keyword>
<feature type="domain" description="B12-binding" evidence="5">
    <location>
        <begin position="75"/>
        <end position="210"/>
    </location>
</feature>
<dbReference type="FunFam" id="3.40.50.280:FF:000001">
    <property type="entry name" value="Methionine synthase"/>
    <property type="match status" value="1"/>
</dbReference>
<dbReference type="Gene3D" id="1.10.288.10">
    <property type="entry name" value="Cobalamin-dependent Methionine Synthase, domain 2"/>
    <property type="match status" value="1"/>
</dbReference>
<evidence type="ECO:0000256" key="3">
    <source>
        <dbReference type="PROSITE-ProRule" id="PRU00346"/>
    </source>
</evidence>
<dbReference type="PROSITE" id="PS50974">
    <property type="entry name" value="ADOMET_ACTIVATION"/>
    <property type="match status" value="1"/>
</dbReference>
<dbReference type="GO" id="GO:0046872">
    <property type="term" value="F:metal ion binding"/>
    <property type="evidence" value="ECO:0007669"/>
    <property type="project" value="UniProtKB-KW"/>
</dbReference>
<evidence type="ECO:0000256" key="2">
    <source>
        <dbReference type="ARBA" id="ARBA00023285"/>
    </source>
</evidence>
<dbReference type="GO" id="GO:0032259">
    <property type="term" value="P:methylation"/>
    <property type="evidence" value="ECO:0007669"/>
    <property type="project" value="UniProtKB-KW"/>
</dbReference>
<dbReference type="InterPro" id="IPR050554">
    <property type="entry name" value="Met_Synthase/Corrinoid"/>
</dbReference>
<dbReference type="SUPFAM" id="SSF56507">
    <property type="entry name" value="Methionine synthase activation domain-like"/>
    <property type="match status" value="1"/>
</dbReference>
<dbReference type="EMBL" id="CASHTH010001711">
    <property type="protein sequence ID" value="CAI8018839.1"/>
    <property type="molecule type" value="Genomic_DNA"/>
</dbReference>
<keyword evidence="3" id="KW-0489">Methyltransferase</keyword>
<name>A0AA35RWA1_GEOBA</name>
<dbReference type="GO" id="GO:0005829">
    <property type="term" value="C:cytosol"/>
    <property type="evidence" value="ECO:0007669"/>
    <property type="project" value="TreeGrafter"/>
</dbReference>
<dbReference type="Pfam" id="PF02965">
    <property type="entry name" value="Met_synt_B12"/>
    <property type="match status" value="1"/>
</dbReference>
<evidence type="ECO:0000313" key="6">
    <source>
        <dbReference type="EMBL" id="CAI8018839.1"/>
    </source>
</evidence>
<dbReference type="AlphaFoldDB" id="A0AA35RWA1"/>
<dbReference type="GO" id="GO:0008705">
    <property type="term" value="F:methionine synthase activity"/>
    <property type="evidence" value="ECO:0007669"/>
    <property type="project" value="InterPro"/>
</dbReference>
<dbReference type="InterPro" id="IPR037010">
    <property type="entry name" value="VitB12-dep_Met_synth_activ_sf"/>
</dbReference>
<accession>A0AA35RWA1</accession>
<dbReference type="InterPro" id="IPR036724">
    <property type="entry name" value="Cobalamin-bd_sf"/>
</dbReference>
<gene>
    <name evidence="6" type="ORF">GBAR_LOCUS11390</name>
</gene>
<dbReference type="GO" id="GO:0031419">
    <property type="term" value="F:cobalamin binding"/>
    <property type="evidence" value="ECO:0007669"/>
    <property type="project" value="InterPro"/>
</dbReference>
<dbReference type="InterPro" id="IPR006158">
    <property type="entry name" value="Cobalamin-bd"/>
</dbReference>
<protein>
    <submittedName>
        <fullName evidence="6">Methionine synthase</fullName>
    </submittedName>
</protein>
<dbReference type="PANTHER" id="PTHR45833">
    <property type="entry name" value="METHIONINE SYNTHASE"/>
    <property type="match status" value="1"/>
</dbReference>
<dbReference type="Gene3D" id="1.10.1240.10">
    <property type="entry name" value="Methionine synthase domain"/>
    <property type="match status" value="1"/>
</dbReference>
<dbReference type="Gene3D" id="3.40.50.280">
    <property type="entry name" value="Cobalamin-binding domain"/>
    <property type="match status" value="1"/>
</dbReference>
<comment type="caution">
    <text evidence="6">The sequence shown here is derived from an EMBL/GenBank/DDBJ whole genome shotgun (WGS) entry which is preliminary data.</text>
</comment>
<evidence type="ECO:0000256" key="1">
    <source>
        <dbReference type="ARBA" id="ARBA00022723"/>
    </source>
</evidence>
<dbReference type="PANTHER" id="PTHR45833:SF1">
    <property type="entry name" value="METHIONINE SYNTHASE"/>
    <property type="match status" value="1"/>
</dbReference>
<dbReference type="GO" id="GO:0050667">
    <property type="term" value="P:homocysteine metabolic process"/>
    <property type="evidence" value="ECO:0007669"/>
    <property type="project" value="TreeGrafter"/>
</dbReference>
<dbReference type="Gene3D" id="3.10.196.10">
    <property type="entry name" value="Vitamin B12-dependent methionine synthase, activation domain"/>
    <property type="match status" value="1"/>
</dbReference>
<evidence type="ECO:0000259" key="4">
    <source>
        <dbReference type="PROSITE" id="PS50974"/>
    </source>
</evidence>
<dbReference type="Proteomes" id="UP001174909">
    <property type="component" value="Unassembled WGS sequence"/>
</dbReference>
<proteinExistence type="predicted"/>
<dbReference type="Pfam" id="PF02310">
    <property type="entry name" value="B12-binding"/>
    <property type="match status" value="1"/>
</dbReference>